<accession>A0A426XYP8</accession>
<feature type="region of interest" description="Disordered" evidence="1">
    <location>
        <begin position="101"/>
        <end position="122"/>
    </location>
</feature>
<dbReference type="PROSITE" id="PS51257">
    <property type="entry name" value="PROKAR_LIPOPROTEIN"/>
    <property type="match status" value="1"/>
</dbReference>
<comment type="caution">
    <text evidence="2">The sequence shown here is derived from an EMBL/GenBank/DDBJ whole genome shotgun (WGS) entry which is preliminary data.</text>
</comment>
<evidence type="ECO:0000256" key="1">
    <source>
        <dbReference type="SAM" id="MobiDB-lite"/>
    </source>
</evidence>
<dbReference type="EMBL" id="AMZH03016356">
    <property type="protein sequence ID" value="RRT44619.1"/>
    <property type="molecule type" value="Genomic_DNA"/>
</dbReference>
<dbReference type="Proteomes" id="UP000287651">
    <property type="component" value="Unassembled WGS sequence"/>
</dbReference>
<protein>
    <submittedName>
        <fullName evidence="2">Uncharacterized protein</fullName>
    </submittedName>
</protein>
<evidence type="ECO:0000313" key="3">
    <source>
        <dbReference type="Proteomes" id="UP000287651"/>
    </source>
</evidence>
<sequence>MKIDGSERSLLLAFVPQGITAGCNQGRWQREIAASSVWMKVRKRDSRSGIDGRRGLIGIGGGMLRIGAGCRRGQYQIHLICGLGWKIEVSVAAIMGIALKGGGSRDGSNGSRNAALIPVDRP</sequence>
<name>A0A426XYP8_ENSVE</name>
<evidence type="ECO:0000313" key="2">
    <source>
        <dbReference type="EMBL" id="RRT44619.1"/>
    </source>
</evidence>
<proteinExistence type="predicted"/>
<organism evidence="2 3">
    <name type="scientific">Ensete ventricosum</name>
    <name type="common">Abyssinian banana</name>
    <name type="synonym">Musa ensete</name>
    <dbReference type="NCBI Taxonomy" id="4639"/>
    <lineage>
        <taxon>Eukaryota</taxon>
        <taxon>Viridiplantae</taxon>
        <taxon>Streptophyta</taxon>
        <taxon>Embryophyta</taxon>
        <taxon>Tracheophyta</taxon>
        <taxon>Spermatophyta</taxon>
        <taxon>Magnoliopsida</taxon>
        <taxon>Liliopsida</taxon>
        <taxon>Zingiberales</taxon>
        <taxon>Musaceae</taxon>
        <taxon>Ensete</taxon>
    </lineage>
</organism>
<dbReference type="AlphaFoldDB" id="A0A426XYP8"/>
<gene>
    <name evidence="2" type="ORF">B296_00041216</name>
</gene>
<reference evidence="2 3" key="1">
    <citation type="journal article" date="2014" name="Agronomy (Basel)">
        <title>A Draft Genome Sequence for Ensete ventricosum, the Drought-Tolerant Tree Against Hunger.</title>
        <authorList>
            <person name="Harrison J."/>
            <person name="Moore K.A."/>
            <person name="Paszkiewicz K."/>
            <person name="Jones T."/>
            <person name="Grant M."/>
            <person name="Ambacheew D."/>
            <person name="Muzemil S."/>
            <person name="Studholme D.J."/>
        </authorList>
    </citation>
    <scope>NUCLEOTIDE SEQUENCE [LARGE SCALE GENOMIC DNA]</scope>
</reference>